<accession>A0AAV1XN26</accession>
<dbReference type="Proteomes" id="UP001497480">
    <property type="component" value="Unassembled WGS sequence"/>
</dbReference>
<evidence type="ECO:0000313" key="3">
    <source>
        <dbReference type="Proteomes" id="UP001497480"/>
    </source>
</evidence>
<proteinExistence type="predicted"/>
<keyword evidence="3" id="KW-1185">Reference proteome</keyword>
<gene>
    <name evidence="2" type="ORF">LLUT_LOCUS23793</name>
</gene>
<sequence>MDMVLHGNQPERDGEAVGDSRPSRPGTIVSETKHGRSVPRHCETQTADPATTAKKSSSPRHPSPSPPSKPRLGEERVTAAIKRSSHRLYSTRPLPPGQFGLSTPSKDEGDSSWGWSLIQPQILDVF</sequence>
<organism evidence="2 3">
    <name type="scientific">Lupinus luteus</name>
    <name type="common">European yellow lupine</name>
    <dbReference type="NCBI Taxonomy" id="3873"/>
    <lineage>
        <taxon>Eukaryota</taxon>
        <taxon>Viridiplantae</taxon>
        <taxon>Streptophyta</taxon>
        <taxon>Embryophyta</taxon>
        <taxon>Tracheophyta</taxon>
        <taxon>Spermatophyta</taxon>
        <taxon>Magnoliopsida</taxon>
        <taxon>eudicotyledons</taxon>
        <taxon>Gunneridae</taxon>
        <taxon>Pentapetalae</taxon>
        <taxon>rosids</taxon>
        <taxon>fabids</taxon>
        <taxon>Fabales</taxon>
        <taxon>Fabaceae</taxon>
        <taxon>Papilionoideae</taxon>
        <taxon>50 kb inversion clade</taxon>
        <taxon>genistoids sensu lato</taxon>
        <taxon>core genistoids</taxon>
        <taxon>Genisteae</taxon>
        <taxon>Lupinus</taxon>
    </lineage>
</organism>
<evidence type="ECO:0000313" key="2">
    <source>
        <dbReference type="EMBL" id="CAL0322733.1"/>
    </source>
</evidence>
<dbReference type="AlphaFoldDB" id="A0AAV1XN26"/>
<dbReference type="EMBL" id="CAXHTB010000016">
    <property type="protein sequence ID" value="CAL0322733.1"/>
    <property type="molecule type" value="Genomic_DNA"/>
</dbReference>
<evidence type="ECO:0000256" key="1">
    <source>
        <dbReference type="SAM" id="MobiDB-lite"/>
    </source>
</evidence>
<name>A0AAV1XN26_LUPLU</name>
<reference evidence="2 3" key="1">
    <citation type="submission" date="2024-03" db="EMBL/GenBank/DDBJ databases">
        <authorList>
            <person name="Martinez-Hernandez J."/>
        </authorList>
    </citation>
    <scope>NUCLEOTIDE SEQUENCE [LARGE SCALE GENOMIC DNA]</scope>
</reference>
<comment type="caution">
    <text evidence="2">The sequence shown here is derived from an EMBL/GenBank/DDBJ whole genome shotgun (WGS) entry which is preliminary data.</text>
</comment>
<protein>
    <submittedName>
        <fullName evidence="2">Uncharacterized protein</fullName>
    </submittedName>
</protein>
<feature type="region of interest" description="Disordered" evidence="1">
    <location>
        <begin position="1"/>
        <end position="113"/>
    </location>
</feature>